<sequence>MSITAFKLPPSMELTVPIPLIPQNFSPIHRALTKFHVTSSSSSKSPNFQLPLPSKSPKPPKALIDPRGEEFPTMAEILAAGEAQNISLRLQTLGPFFRITAKSLESQREIGKAEGLIRVWLRGRILHLDSIRLKRESLGMEKSIFGLGLFIGAVAIRYGYDCGCRTAELLAINDSDLYHSKLVRFYTRIGFKSVYEVSGSKVGDIGDMLVWGGVGTRMDAPIEALLLKWCSREENGAKQMSRREIRKSDSNLHRSRFDGESSPKRSRRDRKTLEEKLSRNSSSHVEDNKDRDQKHGLQHEGQDMIPHECSSALDSKPEYGVSKGENRNSDRRDGGTKHSMNPTEVPRSRSYFQHDKRGNDGQVGRSFGRSFGRSATRERGWWKDSREKEKDNDRASGKGTAYNSQQRDEMPQAVRDDSHRDESWKLEDDAPTSARKRPAFSEKKITVGNESGEKAAMVSEIQKSSDPHQPRDGRE</sequence>
<evidence type="ECO:0000256" key="1">
    <source>
        <dbReference type="SAM" id="MobiDB-lite"/>
    </source>
</evidence>
<feature type="compositionally biased region" description="Basic and acidic residues" evidence="1">
    <location>
        <begin position="375"/>
        <end position="396"/>
    </location>
</feature>
<comment type="caution">
    <text evidence="2">The sequence shown here is derived from an EMBL/GenBank/DDBJ whole genome shotgun (WGS) entry which is preliminary data.</text>
</comment>
<proteinExistence type="predicted"/>
<gene>
    <name evidence="2" type="ORF">SDJN03_24486</name>
</gene>
<dbReference type="PANTHER" id="PTHR36897">
    <property type="entry name" value="OS10G0351100-LIKE PROTEIN"/>
    <property type="match status" value="1"/>
</dbReference>
<dbReference type="EMBL" id="JAGKQH010000016">
    <property type="protein sequence ID" value="KAG6576912.1"/>
    <property type="molecule type" value="Genomic_DNA"/>
</dbReference>
<feature type="compositionally biased region" description="Basic and acidic residues" evidence="1">
    <location>
        <begin position="271"/>
        <end position="306"/>
    </location>
</feature>
<feature type="compositionally biased region" description="Low complexity" evidence="1">
    <location>
        <begin position="39"/>
        <end position="53"/>
    </location>
</feature>
<organism evidence="2 3">
    <name type="scientific">Cucurbita argyrosperma subsp. sororia</name>
    <dbReference type="NCBI Taxonomy" id="37648"/>
    <lineage>
        <taxon>Eukaryota</taxon>
        <taxon>Viridiplantae</taxon>
        <taxon>Streptophyta</taxon>
        <taxon>Embryophyta</taxon>
        <taxon>Tracheophyta</taxon>
        <taxon>Spermatophyta</taxon>
        <taxon>Magnoliopsida</taxon>
        <taxon>eudicotyledons</taxon>
        <taxon>Gunneridae</taxon>
        <taxon>Pentapetalae</taxon>
        <taxon>rosids</taxon>
        <taxon>fabids</taxon>
        <taxon>Cucurbitales</taxon>
        <taxon>Cucurbitaceae</taxon>
        <taxon>Cucurbiteae</taxon>
        <taxon>Cucurbita</taxon>
    </lineage>
</organism>
<feature type="compositionally biased region" description="Basic and acidic residues" evidence="1">
    <location>
        <begin position="406"/>
        <end position="428"/>
    </location>
</feature>
<feature type="region of interest" description="Disordered" evidence="1">
    <location>
        <begin position="39"/>
        <end position="62"/>
    </location>
</feature>
<evidence type="ECO:0000313" key="3">
    <source>
        <dbReference type="Proteomes" id="UP000685013"/>
    </source>
</evidence>
<feature type="non-terminal residue" evidence="2">
    <location>
        <position position="1"/>
    </location>
</feature>
<dbReference type="Proteomes" id="UP000685013">
    <property type="component" value="Chromosome 16"/>
</dbReference>
<feature type="compositionally biased region" description="Basic and acidic residues" evidence="1">
    <location>
        <begin position="463"/>
        <end position="475"/>
    </location>
</feature>
<name>A0AAV6M941_9ROSI</name>
<reference evidence="2 3" key="1">
    <citation type="journal article" date="2021" name="Hortic Res">
        <title>The domestication of Cucurbita argyrosperma as revealed by the genome of its wild relative.</title>
        <authorList>
            <person name="Barrera-Redondo J."/>
            <person name="Sanchez-de la Vega G."/>
            <person name="Aguirre-Liguori J.A."/>
            <person name="Castellanos-Morales G."/>
            <person name="Gutierrez-Guerrero Y.T."/>
            <person name="Aguirre-Dugua X."/>
            <person name="Aguirre-Planter E."/>
            <person name="Tenaillon M.I."/>
            <person name="Lira-Saade R."/>
            <person name="Eguiarte L.E."/>
        </authorList>
    </citation>
    <scope>NUCLEOTIDE SEQUENCE [LARGE SCALE GENOMIC DNA]</scope>
    <source>
        <strain evidence="2">JBR-2021</strain>
    </source>
</reference>
<feature type="compositionally biased region" description="Basic and acidic residues" evidence="1">
    <location>
        <begin position="324"/>
        <end position="336"/>
    </location>
</feature>
<dbReference type="PANTHER" id="PTHR36897:SF2">
    <property type="entry name" value="OS10G0350800 PROTEIN"/>
    <property type="match status" value="1"/>
</dbReference>
<accession>A0AAV6M941</accession>
<evidence type="ECO:0000313" key="2">
    <source>
        <dbReference type="EMBL" id="KAG6576912.1"/>
    </source>
</evidence>
<keyword evidence="3" id="KW-1185">Reference proteome</keyword>
<protein>
    <submittedName>
        <fullName evidence="2">Uncharacterized protein</fullName>
    </submittedName>
</protein>
<feature type="region of interest" description="Disordered" evidence="1">
    <location>
        <begin position="238"/>
        <end position="475"/>
    </location>
</feature>
<feature type="compositionally biased region" description="Basic and acidic residues" evidence="1">
    <location>
        <begin position="238"/>
        <end position="263"/>
    </location>
</feature>
<dbReference type="AlphaFoldDB" id="A0AAV6M941"/>